<feature type="signal peptide" evidence="5">
    <location>
        <begin position="1"/>
        <end position="19"/>
    </location>
</feature>
<evidence type="ECO:0000256" key="5">
    <source>
        <dbReference type="SAM" id="SignalP"/>
    </source>
</evidence>
<dbReference type="Gene3D" id="3.40.190.10">
    <property type="entry name" value="Periplasmic binding protein-like II"/>
    <property type="match status" value="1"/>
</dbReference>
<dbReference type="InterPro" id="IPR030678">
    <property type="entry name" value="Peptide/Ni-bd"/>
</dbReference>
<keyword evidence="2" id="KW-0813">Transport</keyword>
<protein>
    <submittedName>
        <fullName evidence="7">Peptide ABC transporter substrate-binding protein</fullName>
    </submittedName>
</protein>
<evidence type="ECO:0000256" key="3">
    <source>
        <dbReference type="ARBA" id="ARBA00022729"/>
    </source>
</evidence>
<proteinExistence type="inferred from homology"/>
<dbReference type="PANTHER" id="PTHR30290">
    <property type="entry name" value="PERIPLASMIC BINDING COMPONENT OF ABC TRANSPORTER"/>
    <property type="match status" value="1"/>
</dbReference>
<feature type="compositionally biased region" description="Polar residues" evidence="4">
    <location>
        <begin position="53"/>
        <end position="64"/>
    </location>
</feature>
<keyword evidence="8" id="KW-1185">Reference proteome</keyword>
<dbReference type="EMBL" id="JAEPRJ010000001">
    <property type="protein sequence ID" value="MBK5896288.1"/>
    <property type="molecule type" value="Genomic_DNA"/>
</dbReference>
<dbReference type="Pfam" id="PF00496">
    <property type="entry name" value="SBP_bac_5"/>
    <property type="match status" value="1"/>
</dbReference>
<dbReference type="Proteomes" id="UP000604730">
    <property type="component" value="Unassembled WGS sequence"/>
</dbReference>
<dbReference type="InterPro" id="IPR000914">
    <property type="entry name" value="SBP_5_dom"/>
</dbReference>
<comment type="caution">
    <text evidence="7">The sequence shown here is derived from an EMBL/GenBank/DDBJ whole genome shotgun (WGS) entry which is preliminary data.</text>
</comment>
<keyword evidence="3 5" id="KW-0732">Signal</keyword>
<dbReference type="SUPFAM" id="SSF53850">
    <property type="entry name" value="Periplasmic binding protein-like II"/>
    <property type="match status" value="1"/>
</dbReference>
<dbReference type="PANTHER" id="PTHR30290:SF9">
    <property type="entry name" value="OLIGOPEPTIDE-BINDING PROTEIN APPA"/>
    <property type="match status" value="1"/>
</dbReference>
<gene>
    <name evidence="7" type="ORF">JJN12_00595</name>
</gene>
<evidence type="ECO:0000259" key="6">
    <source>
        <dbReference type="Pfam" id="PF00496"/>
    </source>
</evidence>
<evidence type="ECO:0000313" key="7">
    <source>
        <dbReference type="EMBL" id="MBK5896288.1"/>
    </source>
</evidence>
<organism evidence="7 8">
    <name type="scientific">Catonella massiliensis</name>
    <dbReference type="NCBI Taxonomy" id="2799636"/>
    <lineage>
        <taxon>Bacteria</taxon>
        <taxon>Bacillati</taxon>
        <taxon>Bacillota</taxon>
        <taxon>Clostridia</taxon>
        <taxon>Lachnospirales</taxon>
        <taxon>Lachnospiraceae</taxon>
        <taxon>Catonella</taxon>
    </lineage>
</organism>
<evidence type="ECO:0000256" key="2">
    <source>
        <dbReference type="ARBA" id="ARBA00022448"/>
    </source>
</evidence>
<feature type="domain" description="Solute-binding protein family 5" evidence="6">
    <location>
        <begin position="111"/>
        <end position="472"/>
    </location>
</feature>
<dbReference type="InterPro" id="IPR039424">
    <property type="entry name" value="SBP_5"/>
</dbReference>
<sequence>MKKKVLAAFLMAAMTISMVGCSKPADTKTSETKSSSTASSATKTSSAEATSSVGKTSSASTTEQSGEKTVVAAMPGKWSDLYPMGEDSHYDNIIFDQVYDSLVKLNGDGSYQGELAESWEVNKESTELTFKLKSGIKWHNGDEFSANDIVESFKIYSNPDIKTTSRYYLRYLDGCDESGVETKKGSIGVTAKSDNEVVFKFKKPTFVDTVLDDLSHVYIVEGTKLKDKSAEELGKAETWANPNGTGAFIYDSMVDGERVEFKANKEYYNGAPDFDKLVIRVVDSANLLAGLMNGEIDTVLYGGVPLDDFKLAKEQENLVTESVKSQGYQLLIFNCSKKYMSEKVRQALSMAIDRKSLVEQLLQGEGEPIITPISSINPYYNPDVKVWYDVNQAKKQLEEAKFPFDKTLKFYVPTGNSMREKAAAIIAENLKAVGVKTEIVQVDFPAFMEAAKKGDEDLGIVGSGGSLNPSESSEMLTGAFNLCKIEENNKLIKLLKKGDSLLTMEERKPVFDEFQVEMKKISPYGYLFTTNSLVAYNKRLSGVKPENFSTFNWEIHTWKVSE</sequence>
<dbReference type="PIRSF" id="PIRSF002741">
    <property type="entry name" value="MppA"/>
    <property type="match status" value="1"/>
</dbReference>
<evidence type="ECO:0000256" key="4">
    <source>
        <dbReference type="SAM" id="MobiDB-lite"/>
    </source>
</evidence>
<reference evidence="7 8" key="1">
    <citation type="submission" date="2021-01" db="EMBL/GenBank/DDBJ databases">
        <title>Isolation and description of Catonella massiliensis sp. nov., a novel Catonella species, isolated from a stable periodontitis subject.</title>
        <authorList>
            <person name="Antezack A."/>
            <person name="Boxberger M."/>
            <person name="La Scola B."/>
            <person name="Monnet-Corti V."/>
        </authorList>
    </citation>
    <scope>NUCLEOTIDE SEQUENCE [LARGE SCALE GENOMIC DNA]</scope>
    <source>
        <strain evidence="7 8">Marseille-Q4567</strain>
    </source>
</reference>
<dbReference type="PROSITE" id="PS51257">
    <property type="entry name" value="PROKAR_LIPOPROTEIN"/>
    <property type="match status" value="1"/>
</dbReference>
<dbReference type="RefSeq" id="WP_208427873.1">
    <property type="nucleotide sequence ID" value="NZ_JAEPRJ010000001.1"/>
</dbReference>
<evidence type="ECO:0000313" key="8">
    <source>
        <dbReference type="Proteomes" id="UP000604730"/>
    </source>
</evidence>
<feature type="compositionally biased region" description="Low complexity" evidence="4">
    <location>
        <begin position="32"/>
        <end position="52"/>
    </location>
</feature>
<comment type="similarity">
    <text evidence="1">Belongs to the bacterial solute-binding protein 5 family.</text>
</comment>
<dbReference type="Gene3D" id="3.90.76.10">
    <property type="entry name" value="Dipeptide-binding Protein, Domain 1"/>
    <property type="match status" value="1"/>
</dbReference>
<evidence type="ECO:0000256" key="1">
    <source>
        <dbReference type="ARBA" id="ARBA00005695"/>
    </source>
</evidence>
<feature type="chain" id="PRO_5046227309" evidence="5">
    <location>
        <begin position="20"/>
        <end position="562"/>
    </location>
</feature>
<name>A0ABS1IY79_9FIRM</name>
<feature type="region of interest" description="Disordered" evidence="4">
    <location>
        <begin position="23"/>
        <end position="69"/>
    </location>
</feature>
<dbReference type="Gene3D" id="3.10.105.10">
    <property type="entry name" value="Dipeptide-binding Protein, Domain 3"/>
    <property type="match status" value="1"/>
</dbReference>
<accession>A0ABS1IY79</accession>